<comment type="caution">
    <text evidence="2">The sequence shown here is derived from an EMBL/GenBank/DDBJ whole genome shotgun (WGS) entry which is preliminary data.</text>
</comment>
<dbReference type="EMBL" id="LAZR01000356">
    <property type="protein sequence ID" value="KKN72718.1"/>
    <property type="molecule type" value="Genomic_DNA"/>
</dbReference>
<dbReference type="AlphaFoldDB" id="A0A0F9W3S8"/>
<sequence>MDGRISAEDLAGAWSLSFSDIEFVSTKPLVARVGIAVQLKFFAAHGFFAEAADGVPDDAIGYVVEQLGGGDLAGYDFAGRSGRRHRSEILRYLGFRRIKPADREALAAWISAELCPSGMMVGAMIDRVFLWCRDGKIFAQSRKELERLSRSERQRFLDVYLGRVVDRLHPEA</sequence>
<evidence type="ECO:0000313" key="2">
    <source>
        <dbReference type="EMBL" id="KKN72718.1"/>
    </source>
</evidence>
<proteinExistence type="predicted"/>
<organism evidence="2">
    <name type="scientific">marine sediment metagenome</name>
    <dbReference type="NCBI Taxonomy" id="412755"/>
    <lineage>
        <taxon>unclassified sequences</taxon>
        <taxon>metagenomes</taxon>
        <taxon>ecological metagenomes</taxon>
    </lineage>
</organism>
<protein>
    <recommendedName>
        <fullName evidence="1">DUF4158 domain-containing protein</fullName>
    </recommendedName>
</protein>
<accession>A0A0F9W3S8</accession>
<evidence type="ECO:0000259" key="1">
    <source>
        <dbReference type="Pfam" id="PF13700"/>
    </source>
</evidence>
<gene>
    <name evidence="2" type="ORF">LCGC14_0407700</name>
</gene>
<reference evidence="2" key="1">
    <citation type="journal article" date="2015" name="Nature">
        <title>Complex archaea that bridge the gap between prokaryotes and eukaryotes.</title>
        <authorList>
            <person name="Spang A."/>
            <person name="Saw J.H."/>
            <person name="Jorgensen S.L."/>
            <person name="Zaremba-Niedzwiedzka K."/>
            <person name="Martijn J."/>
            <person name="Lind A.E."/>
            <person name="van Eijk R."/>
            <person name="Schleper C."/>
            <person name="Guy L."/>
            <person name="Ettema T.J."/>
        </authorList>
    </citation>
    <scope>NUCLEOTIDE SEQUENCE</scope>
</reference>
<dbReference type="Pfam" id="PF13700">
    <property type="entry name" value="DUF4158"/>
    <property type="match status" value="1"/>
</dbReference>
<feature type="domain" description="DUF4158" evidence="1">
    <location>
        <begin position="6"/>
        <end position="148"/>
    </location>
</feature>
<dbReference type="InterPro" id="IPR025296">
    <property type="entry name" value="DUF4158"/>
</dbReference>
<name>A0A0F9W3S8_9ZZZZ</name>